<evidence type="ECO:0000256" key="7">
    <source>
        <dbReference type="RuleBase" id="RU361145"/>
    </source>
</evidence>
<comment type="caution">
    <text evidence="9">The sequence shown here is derived from an EMBL/GenBank/DDBJ whole genome shotgun (WGS) entry which is preliminary data.</text>
</comment>
<dbReference type="AlphaFoldDB" id="A0A3L7E4V9"/>
<evidence type="ECO:0000256" key="2">
    <source>
        <dbReference type="ARBA" id="ARBA00022434"/>
    </source>
</evidence>
<dbReference type="GO" id="GO:0004322">
    <property type="term" value="F:ferroxidase activity"/>
    <property type="evidence" value="ECO:0007669"/>
    <property type="project" value="TreeGrafter"/>
</dbReference>
<dbReference type="InterPro" id="IPR009040">
    <property type="entry name" value="Ferritin-like_diiron"/>
</dbReference>
<accession>A0A3L7E4V9</accession>
<dbReference type="InterPro" id="IPR008331">
    <property type="entry name" value="Ferritin_DPS_dom"/>
</dbReference>
<comment type="catalytic activity">
    <reaction evidence="7">
        <text>4 Fe(2+) + O2 + 6 H2O = 4 iron(III) oxide-hydroxide + 12 H(+)</text>
        <dbReference type="Rhea" id="RHEA:11972"/>
        <dbReference type="ChEBI" id="CHEBI:15377"/>
        <dbReference type="ChEBI" id="CHEBI:15378"/>
        <dbReference type="ChEBI" id="CHEBI:15379"/>
        <dbReference type="ChEBI" id="CHEBI:29033"/>
        <dbReference type="ChEBI" id="CHEBI:78619"/>
        <dbReference type="EC" id="1.16.3.2"/>
    </reaction>
</comment>
<feature type="binding site" evidence="6">
    <location>
        <position position="50"/>
    </location>
    <ligand>
        <name>Fe cation</name>
        <dbReference type="ChEBI" id="CHEBI:24875"/>
        <label>1</label>
    </ligand>
</feature>
<dbReference type="EC" id="1.16.3.2" evidence="7"/>
<keyword evidence="7" id="KW-0963">Cytoplasm</keyword>
<dbReference type="CDD" id="cd01055">
    <property type="entry name" value="Nonheme_Ferritin"/>
    <property type="match status" value="1"/>
</dbReference>
<organism evidence="9 10">
    <name type="scientific">Seongchinamella sediminis</name>
    <dbReference type="NCBI Taxonomy" id="2283635"/>
    <lineage>
        <taxon>Bacteria</taxon>
        <taxon>Pseudomonadati</taxon>
        <taxon>Pseudomonadota</taxon>
        <taxon>Gammaproteobacteria</taxon>
        <taxon>Cellvibrionales</taxon>
        <taxon>Halieaceae</taxon>
        <taxon>Seongchinamella</taxon>
    </lineage>
</organism>
<dbReference type="SUPFAM" id="SSF47240">
    <property type="entry name" value="Ferritin-like"/>
    <property type="match status" value="1"/>
</dbReference>
<dbReference type="RefSeq" id="WP_117951924.1">
    <property type="nucleotide sequence ID" value="NZ_QRAN01000001.1"/>
</dbReference>
<dbReference type="InterPro" id="IPR041719">
    <property type="entry name" value="Ferritin_prok"/>
</dbReference>
<dbReference type="Proteomes" id="UP000265509">
    <property type="component" value="Unassembled WGS sequence"/>
</dbReference>
<dbReference type="GO" id="GO:0008199">
    <property type="term" value="F:ferric iron binding"/>
    <property type="evidence" value="ECO:0007669"/>
    <property type="project" value="InterPro"/>
</dbReference>
<feature type="domain" description="Ferritin-like diiron" evidence="8">
    <location>
        <begin position="1"/>
        <end position="145"/>
    </location>
</feature>
<feature type="binding site" evidence="6">
    <location>
        <position position="53"/>
    </location>
    <ligand>
        <name>Fe cation</name>
        <dbReference type="ChEBI" id="CHEBI:24875"/>
        <label>1</label>
    </ligand>
</feature>
<evidence type="ECO:0000256" key="4">
    <source>
        <dbReference type="ARBA" id="ARBA00023002"/>
    </source>
</evidence>
<dbReference type="FunFam" id="1.20.1260.10:FF:000001">
    <property type="entry name" value="Non-heme ferritin"/>
    <property type="match status" value="1"/>
</dbReference>
<reference evidence="9 10" key="1">
    <citation type="submission" date="2018-07" db="EMBL/GenBank/DDBJ databases">
        <title>Halioglobus sp. genome submission.</title>
        <authorList>
            <person name="Ye M.-Q."/>
            <person name="Du Z.-J."/>
        </authorList>
    </citation>
    <scope>NUCLEOTIDE SEQUENCE [LARGE SCALE GENOMIC DNA]</scope>
    <source>
        <strain evidence="9 10">U0301</strain>
    </source>
</reference>
<comment type="similarity">
    <text evidence="1 7">Belongs to the ferritin family. Prokaryotic subfamily.</text>
</comment>
<dbReference type="GO" id="GO:0008198">
    <property type="term" value="F:ferrous iron binding"/>
    <property type="evidence" value="ECO:0007669"/>
    <property type="project" value="TreeGrafter"/>
</dbReference>
<comment type="subcellular location">
    <subcellularLocation>
        <location evidence="7">Cytoplasm</location>
    </subcellularLocation>
</comment>
<dbReference type="GO" id="GO:0006879">
    <property type="term" value="P:intracellular iron ion homeostasis"/>
    <property type="evidence" value="ECO:0007669"/>
    <property type="project" value="UniProtKB-KW"/>
</dbReference>
<evidence type="ECO:0000259" key="8">
    <source>
        <dbReference type="PROSITE" id="PS50905"/>
    </source>
</evidence>
<proteinExistence type="inferred from homology"/>
<evidence type="ECO:0000256" key="1">
    <source>
        <dbReference type="ARBA" id="ARBA00006950"/>
    </source>
</evidence>
<evidence type="ECO:0000313" key="9">
    <source>
        <dbReference type="EMBL" id="RLQ23611.1"/>
    </source>
</evidence>
<evidence type="ECO:0000256" key="6">
    <source>
        <dbReference type="PIRSR" id="PIRSR601519-1"/>
    </source>
</evidence>
<gene>
    <name evidence="9" type="ORF">DWB85_00165</name>
</gene>
<feature type="binding site" evidence="6">
    <location>
        <position position="17"/>
    </location>
    <ligand>
        <name>Fe cation</name>
        <dbReference type="ChEBI" id="CHEBI:24875"/>
        <label>1</label>
    </ligand>
</feature>
<evidence type="ECO:0000256" key="3">
    <source>
        <dbReference type="ARBA" id="ARBA00022723"/>
    </source>
</evidence>
<dbReference type="PANTHER" id="PTHR11431">
    <property type="entry name" value="FERRITIN"/>
    <property type="match status" value="1"/>
</dbReference>
<keyword evidence="2 7" id="KW-0409">Iron storage</keyword>
<keyword evidence="3 6" id="KW-0479">Metal-binding</keyword>
<dbReference type="GO" id="GO:0006826">
    <property type="term" value="P:iron ion transport"/>
    <property type="evidence" value="ECO:0007669"/>
    <property type="project" value="InterPro"/>
</dbReference>
<keyword evidence="10" id="KW-1185">Reference proteome</keyword>
<dbReference type="InterPro" id="IPR009078">
    <property type="entry name" value="Ferritin-like_SF"/>
</dbReference>
<name>A0A3L7E4V9_9GAMM</name>
<dbReference type="Gene3D" id="1.20.1260.10">
    <property type="match status" value="1"/>
</dbReference>
<dbReference type="GO" id="GO:0005829">
    <property type="term" value="C:cytosol"/>
    <property type="evidence" value="ECO:0007669"/>
    <property type="project" value="TreeGrafter"/>
</dbReference>
<dbReference type="PANTHER" id="PTHR11431:SF127">
    <property type="entry name" value="BACTERIAL NON-HEME FERRITIN"/>
    <property type="match status" value="1"/>
</dbReference>
<dbReference type="InterPro" id="IPR001519">
    <property type="entry name" value="Ferritin"/>
</dbReference>
<keyword evidence="4" id="KW-0560">Oxidoreductase</keyword>
<evidence type="ECO:0000313" key="10">
    <source>
        <dbReference type="Proteomes" id="UP000265509"/>
    </source>
</evidence>
<dbReference type="Pfam" id="PF00210">
    <property type="entry name" value="Ferritin"/>
    <property type="match status" value="1"/>
</dbReference>
<dbReference type="EMBL" id="QRAN01000001">
    <property type="protein sequence ID" value="RLQ23611.1"/>
    <property type="molecule type" value="Genomic_DNA"/>
</dbReference>
<sequence>MISEAMQKALHQQLNDEFYSAYLYLAMSAYCAHIDFNGAANWLKQQYQEEQNHATRIYNYLIEQGSHVVLRDIAQPPSEFGKILDVFKSSLQHEQAMTARLNNLSDQALKEKDHATYNLLQWFVNEQVEEEATVGEIISKLKLVKDDGYGLLMIDNELGARKPPPPAPAPAV</sequence>
<feature type="binding site" evidence="6">
    <location>
        <position position="94"/>
    </location>
    <ligand>
        <name>Fe cation</name>
        <dbReference type="ChEBI" id="CHEBI:24875"/>
        <label>1</label>
    </ligand>
</feature>
<comment type="function">
    <text evidence="7">Iron-storage protein.</text>
</comment>
<dbReference type="InterPro" id="IPR012347">
    <property type="entry name" value="Ferritin-like"/>
</dbReference>
<keyword evidence="5 6" id="KW-0408">Iron</keyword>
<dbReference type="GO" id="GO:0042802">
    <property type="term" value="F:identical protein binding"/>
    <property type="evidence" value="ECO:0007669"/>
    <property type="project" value="UniProtKB-ARBA"/>
</dbReference>
<feature type="binding site" evidence="6">
    <location>
        <position position="127"/>
    </location>
    <ligand>
        <name>Fe cation</name>
        <dbReference type="ChEBI" id="CHEBI:24875"/>
        <label>1</label>
    </ligand>
</feature>
<dbReference type="PROSITE" id="PS50905">
    <property type="entry name" value="FERRITIN_LIKE"/>
    <property type="match status" value="1"/>
</dbReference>
<protein>
    <recommendedName>
        <fullName evidence="7">Ferritin</fullName>
        <ecNumber evidence="7">1.16.3.2</ecNumber>
    </recommendedName>
</protein>
<evidence type="ECO:0000256" key="5">
    <source>
        <dbReference type="ARBA" id="ARBA00023004"/>
    </source>
</evidence>
<dbReference type="OrthoDB" id="9801481at2"/>